<proteinExistence type="predicted"/>
<gene>
    <name evidence="1" type="ORF">CROST_018380</name>
</gene>
<sequence length="164" mass="19954">MIKRYKITFCIMVFLCVIIFVILNNIELNRSIYCNDVHIKISEERLKNAANNYDLDDMEKHLDNLQSKSENKNESKDNFDMLSTVYVPKFRILYSENPFDIRFETLHYKIYINKSIEDYVIYEKTILYKIADDYYKEINNYIDYITTDVCLFKIKVMNIFDRFY</sequence>
<dbReference type="Proteomes" id="UP000190951">
    <property type="component" value="Chromosome"/>
</dbReference>
<organism evidence="1 2">
    <name type="scientific">Clostridium felsineum</name>
    <dbReference type="NCBI Taxonomy" id="36839"/>
    <lineage>
        <taxon>Bacteria</taxon>
        <taxon>Bacillati</taxon>
        <taxon>Bacillota</taxon>
        <taxon>Clostridia</taxon>
        <taxon>Eubacteriales</taxon>
        <taxon>Clostridiaceae</taxon>
        <taxon>Clostridium</taxon>
    </lineage>
</organism>
<evidence type="ECO:0000313" key="1">
    <source>
        <dbReference type="EMBL" id="URZ11121.1"/>
    </source>
</evidence>
<dbReference type="RefSeq" id="WP_077833435.1">
    <property type="nucleotide sequence ID" value="NZ_CP096983.1"/>
</dbReference>
<accession>A0A1S8MAX3</accession>
<reference evidence="1 2" key="1">
    <citation type="submission" date="2022-04" db="EMBL/GenBank/DDBJ databases">
        <title>Genome sequence of C. roseum typestrain.</title>
        <authorList>
            <person name="Poehlein A."/>
            <person name="Schoch T."/>
            <person name="Duerre P."/>
            <person name="Daniel R."/>
        </authorList>
    </citation>
    <scope>NUCLEOTIDE SEQUENCE [LARGE SCALE GENOMIC DNA]</scope>
    <source>
        <strain evidence="1 2">DSM 7320</strain>
    </source>
</reference>
<protein>
    <submittedName>
        <fullName evidence="1">Uncharacterized protein</fullName>
    </submittedName>
</protein>
<dbReference type="AlphaFoldDB" id="A0A1S8MAX3"/>
<evidence type="ECO:0000313" key="2">
    <source>
        <dbReference type="Proteomes" id="UP000190951"/>
    </source>
</evidence>
<keyword evidence="2" id="KW-1185">Reference proteome</keyword>
<dbReference type="EMBL" id="CP096983">
    <property type="protein sequence ID" value="URZ11121.1"/>
    <property type="molecule type" value="Genomic_DNA"/>
</dbReference>
<name>A0A1S8MAX3_9CLOT</name>
<dbReference type="STRING" id="84029.CROST_14680"/>
<dbReference type="KEGG" id="crw:CROST_018380"/>